<dbReference type="EMBL" id="CVRI01000035">
    <property type="protein sequence ID" value="CRK92666.1"/>
    <property type="molecule type" value="Genomic_DNA"/>
</dbReference>
<protein>
    <submittedName>
        <fullName evidence="1">CLUMA_CG006368, isoform A</fullName>
    </submittedName>
</protein>
<dbReference type="Proteomes" id="UP000183832">
    <property type="component" value="Unassembled WGS sequence"/>
</dbReference>
<accession>A0A1J1HYN6</accession>
<name>A0A1J1HYN6_9DIPT</name>
<evidence type="ECO:0000313" key="1">
    <source>
        <dbReference type="EMBL" id="CRK92666.1"/>
    </source>
</evidence>
<sequence length="100" mass="11411">MEKQFNDIYIYNNLCTITTYLATMPSLYTQGSLSPCLPLTISFIRIMPLKHNEQIHQDGSTSVIIIVERGNFSGKVLRSLQQLRQLSHVVKNDANSKQQQ</sequence>
<proteinExistence type="predicted"/>
<evidence type="ECO:0000313" key="2">
    <source>
        <dbReference type="Proteomes" id="UP000183832"/>
    </source>
</evidence>
<gene>
    <name evidence="1" type="ORF">CLUMA_CG006368</name>
</gene>
<dbReference type="AlphaFoldDB" id="A0A1J1HYN6"/>
<organism evidence="1 2">
    <name type="scientific">Clunio marinus</name>
    <dbReference type="NCBI Taxonomy" id="568069"/>
    <lineage>
        <taxon>Eukaryota</taxon>
        <taxon>Metazoa</taxon>
        <taxon>Ecdysozoa</taxon>
        <taxon>Arthropoda</taxon>
        <taxon>Hexapoda</taxon>
        <taxon>Insecta</taxon>
        <taxon>Pterygota</taxon>
        <taxon>Neoptera</taxon>
        <taxon>Endopterygota</taxon>
        <taxon>Diptera</taxon>
        <taxon>Nematocera</taxon>
        <taxon>Chironomoidea</taxon>
        <taxon>Chironomidae</taxon>
        <taxon>Clunio</taxon>
    </lineage>
</organism>
<keyword evidence="2" id="KW-1185">Reference proteome</keyword>
<reference evidence="1 2" key="1">
    <citation type="submission" date="2015-04" db="EMBL/GenBank/DDBJ databases">
        <authorList>
            <person name="Syromyatnikov M.Y."/>
            <person name="Popov V.N."/>
        </authorList>
    </citation>
    <scope>NUCLEOTIDE SEQUENCE [LARGE SCALE GENOMIC DNA]</scope>
</reference>